<reference evidence="2 3" key="1">
    <citation type="submission" date="2017-08" db="EMBL/GenBank/DDBJ databases">
        <title>Infants hospitalized years apart are colonized by the same room-sourced microbial strains.</title>
        <authorList>
            <person name="Brooks B."/>
            <person name="Olm M.R."/>
            <person name="Firek B.A."/>
            <person name="Baker R."/>
            <person name="Thomas B.C."/>
            <person name="Morowitz M.J."/>
            <person name="Banfield J.F."/>
        </authorList>
    </citation>
    <scope>NUCLEOTIDE SEQUENCE [LARGE SCALE GENOMIC DNA]</scope>
    <source>
        <strain evidence="2">S2_005_003_R2_41</strain>
    </source>
</reference>
<sequence>MSDQYLRGQHQRQVQAETAEWHHHETGTARFVQTRSGTVSAEDNPLAFLRAHGLVAVDADGDEVMPSPGQARGLVGEYLNGIQREGGRPSSSVSFRDPQMRGSAALVSARRIA</sequence>
<gene>
    <name evidence="2" type="ORF">DI563_05455</name>
</gene>
<dbReference type="AlphaFoldDB" id="A0A2W5QIB5"/>
<evidence type="ECO:0000313" key="2">
    <source>
        <dbReference type="EMBL" id="PZQ76948.1"/>
    </source>
</evidence>
<comment type="caution">
    <text evidence="2">The sequence shown here is derived from an EMBL/GenBank/DDBJ whole genome shotgun (WGS) entry which is preliminary data.</text>
</comment>
<feature type="region of interest" description="Disordered" evidence="1">
    <location>
        <begin position="1"/>
        <end position="37"/>
    </location>
</feature>
<evidence type="ECO:0000313" key="3">
    <source>
        <dbReference type="Proteomes" id="UP000249135"/>
    </source>
</evidence>
<dbReference type="Proteomes" id="UP000249135">
    <property type="component" value="Unassembled WGS sequence"/>
</dbReference>
<name>A0A2W5QIB5_VARPD</name>
<organism evidence="2 3">
    <name type="scientific">Variovorax paradoxus</name>
    <dbReference type="NCBI Taxonomy" id="34073"/>
    <lineage>
        <taxon>Bacteria</taxon>
        <taxon>Pseudomonadati</taxon>
        <taxon>Pseudomonadota</taxon>
        <taxon>Betaproteobacteria</taxon>
        <taxon>Burkholderiales</taxon>
        <taxon>Comamonadaceae</taxon>
        <taxon>Variovorax</taxon>
    </lineage>
</organism>
<accession>A0A2W5QIB5</accession>
<proteinExistence type="predicted"/>
<protein>
    <submittedName>
        <fullName evidence="2">Uncharacterized protein</fullName>
    </submittedName>
</protein>
<evidence type="ECO:0000256" key="1">
    <source>
        <dbReference type="SAM" id="MobiDB-lite"/>
    </source>
</evidence>
<dbReference type="EMBL" id="QFPP01000035">
    <property type="protein sequence ID" value="PZQ76948.1"/>
    <property type="molecule type" value="Genomic_DNA"/>
</dbReference>